<evidence type="ECO:0000256" key="6">
    <source>
        <dbReference type="SAM" id="Phobius"/>
    </source>
</evidence>
<dbReference type="EMBL" id="CAUYUE010000017">
    <property type="protein sequence ID" value="CAK0787562.1"/>
    <property type="molecule type" value="Genomic_DNA"/>
</dbReference>
<keyword evidence="2 6" id="KW-0812">Transmembrane</keyword>
<proteinExistence type="predicted"/>
<gene>
    <name evidence="7" type="ORF">CVIRNUC_010784</name>
</gene>
<evidence type="ECO:0000256" key="1">
    <source>
        <dbReference type="ARBA" id="ARBA00004141"/>
    </source>
</evidence>
<evidence type="ECO:0000256" key="2">
    <source>
        <dbReference type="ARBA" id="ARBA00022692"/>
    </source>
</evidence>
<evidence type="ECO:0000256" key="5">
    <source>
        <dbReference type="SAM" id="MobiDB-lite"/>
    </source>
</evidence>
<dbReference type="AlphaFoldDB" id="A0AAV1IJW3"/>
<name>A0AAV1IJW3_9CHLO</name>
<dbReference type="Gene3D" id="1.10.3460.10">
    <property type="entry name" value="Chlorophyll a/b binding protein domain"/>
    <property type="match status" value="2"/>
</dbReference>
<reference evidence="7 8" key="1">
    <citation type="submission" date="2023-10" db="EMBL/GenBank/DDBJ databases">
        <authorList>
            <person name="Maclean D."/>
            <person name="Macfadyen A."/>
        </authorList>
    </citation>
    <scope>NUCLEOTIDE SEQUENCE [LARGE SCALE GENOMIC DNA]</scope>
</reference>
<keyword evidence="4 6" id="KW-0472">Membrane</keyword>
<evidence type="ECO:0000256" key="3">
    <source>
        <dbReference type="ARBA" id="ARBA00022989"/>
    </source>
</evidence>
<dbReference type="PANTHER" id="PTHR14154">
    <property type="entry name" value="UPF0041 BRAIN PROTEIN 44-RELATED"/>
    <property type="match status" value="1"/>
</dbReference>
<evidence type="ECO:0000313" key="7">
    <source>
        <dbReference type="EMBL" id="CAK0787562.1"/>
    </source>
</evidence>
<sequence>MALAMSSTTQHMSGAPCAMVLRRTTFTGTPVAMPPLASGRRSVPLKSFTPQALFARNKEQKGKRTGYDKGAKEVDPLTPAFTRRREVFVGRLAMLGFASSLLGEIATGKGALGQLQLELGLPSYGVDLLVLGILGYSLAGAFNPATYSESNQRDVKKRNPGPTNKGKTVYPDSPGEYFGTTEFGFSKKNEVFVGRTAQLGFLASVIGEKVTGVGPLQQFGFETGIPVGQASIGLLIFIAFFLVAAVFTGNVGDKAINDDKTY</sequence>
<feature type="transmembrane region" description="Helical" evidence="6">
    <location>
        <begin position="232"/>
        <end position="252"/>
    </location>
</feature>
<organism evidence="7 8">
    <name type="scientific">Coccomyxa viridis</name>
    <dbReference type="NCBI Taxonomy" id="1274662"/>
    <lineage>
        <taxon>Eukaryota</taxon>
        <taxon>Viridiplantae</taxon>
        <taxon>Chlorophyta</taxon>
        <taxon>core chlorophytes</taxon>
        <taxon>Trebouxiophyceae</taxon>
        <taxon>Trebouxiophyceae incertae sedis</taxon>
        <taxon>Coccomyxaceae</taxon>
        <taxon>Coccomyxa</taxon>
    </lineage>
</organism>
<keyword evidence="3 6" id="KW-1133">Transmembrane helix</keyword>
<evidence type="ECO:0000256" key="4">
    <source>
        <dbReference type="ARBA" id="ARBA00023136"/>
    </source>
</evidence>
<comment type="subcellular location">
    <subcellularLocation>
        <location evidence="1">Membrane</location>
        <topology evidence="1">Multi-pass membrane protein</topology>
    </subcellularLocation>
</comment>
<protein>
    <submittedName>
        <fullName evidence="7">Uncharacterized protein</fullName>
    </submittedName>
</protein>
<comment type="caution">
    <text evidence="7">The sequence shown here is derived from an EMBL/GenBank/DDBJ whole genome shotgun (WGS) entry which is preliminary data.</text>
</comment>
<dbReference type="GO" id="GO:0016020">
    <property type="term" value="C:membrane"/>
    <property type="evidence" value="ECO:0007669"/>
    <property type="project" value="UniProtKB-SubCell"/>
</dbReference>
<keyword evidence="8" id="KW-1185">Reference proteome</keyword>
<dbReference type="SUPFAM" id="SSF103511">
    <property type="entry name" value="Chlorophyll a-b binding protein"/>
    <property type="match status" value="2"/>
</dbReference>
<evidence type="ECO:0000313" key="8">
    <source>
        <dbReference type="Proteomes" id="UP001314263"/>
    </source>
</evidence>
<feature type="region of interest" description="Disordered" evidence="5">
    <location>
        <begin position="149"/>
        <end position="171"/>
    </location>
</feature>
<accession>A0AAV1IJW3</accession>
<dbReference type="Proteomes" id="UP001314263">
    <property type="component" value="Unassembled WGS sequence"/>
</dbReference>